<evidence type="ECO:0008006" key="4">
    <source>
        <dbReference type="Google" id="ProtNLM"/>
    </source>
</evidence>
<dbReference type="EMBL" id="JAKELL010000018">
    <property type="protein sequence ID" value="KAH8993387.1"/>
    <property type="molecule type" value="Genomic_DNA"/>
</dbReference>
<gene>
    <name evidence="2" type="ORF">EDB92DRAFT_1853797</name>
</gene>
<organism evidence="2 3">
    <name type="scientific">Lactarius akahatsu</name>
    <dbReference type="NCBI Taxonomy" id="416441"/>
    <lineage>
        <taxon>Eukaryota</taxon>
        <taxon>Fungi</taxon>
        <taxon>Dikarya</taxon>
        <taxon>Basidiomycota</taxon>
        <taxon>Agaricomycotina</taxon>
        <taxon>Agaricomycetes</taxon>
        <taxon>Russulales</taxon>
        <taxon>Russulaceae</taxon>
        <taxon>Lactarius</taxon>
    </lineage>
</organism>
<keyword evidence="1" id="KW-0472">Membrane</keyword>
<proteinExistence type="predicted"/>
<sequence>MKATQNYRRGRDDVARARRDGPTKKACPIERRVHPVVVVLLCVPRVLLGVAFLFSPFLSLSSCTVPDALLFSPPSPPDKRDWGWVSRKERLHEEACCMVFCTLTASGMQIAAHWYSVSLRYLCVVFDVRLNTSSSQQHAHIRKSRCLVH</sequence>
<protein>
    <recommendedName>
        <fullName evidence="4">Transmembrane protein</fullName>
    </recommendedName>
</protein>
<keyword evidence="1" id="KW-0812">Transmembrane</keyword>
<accession>A0AAD4LN90</accession>
<evidence type="ECO:0000313" key="2">
    <source>
        <dbReference type="EMBL" id="KAH8993387.1"/>
    </source>
</evidence>
<feature type="transmembrane region" description="Helical" evidence="1">
    <location>
        <begin position="33"/>
        <end position="54"/>
    </location>
</feature>
<reference evidence="2" key="1">
    <citation type="submission" date="2022-01" db="EMBL/GenBank/DDBJ databases">
        <title>Comparative genomics reveals a dynamic genome evolution in the ectomycorrhizal milk-cap (Lactarius) mushrooms.</title>
        <authorList>
            <consortium name="DOE Joint Genome Institute"/>
            <person name="Lebreton A."/>
            <person name="Tang N."/>
            <person name="Kuo A."/>
            <person name="LaButti K."/>
            <person name="Drula E."/>
            <person name="Barry K."/>
            <person name="Clum A."/>
            <person name="Lipzen A."/>
            <person name="Mousain D."/>
            <person name="Ng V."/>
            <person name="Wang R."/>
            <person name="Wang X."/>
            <person name="Dai Y."/>
            <person name="Henrissat B."/>
            <person name="Grigoriev I.V."/>
            <person name="Guerin-Laguette A."/>
            <person name="Yu F."/>
            <person name="Martin F.M."/>
        </authorList>
    </citation>
    <scope>NUCLEOTIDE SEQUENCE</scope>
    <source>
        <strain evidence="2">QP</strain>
    </source>
</reference>
<evidence type="ECO:0000313" key="3">
    <source>
        <dbReference type="Proteomes" id="UP001201163"/>
    </source>
</evidence>
<dbReference type="AlphaFoldDB" id="A0AAD4LN90"/>
<keyword evidence="1" id="KW-1133">Transmembrane helix</keyword>
<keyword evidence="3" id="KW-1185">Reference proteome</keyword>
<dbReference type="Proteomes" id="UP001201163">
    <property type="component" value="Unassembled WGS sequence"/>
</dbReference>
<name>A0AAD4LN90_9AGAM</name>
<comment type="caution">
    <text evidence="2">The sequence shown here is derived from an EMBL/GenBank/DDBJ whole genome shotgun (WGS) entry which is preliminary data.</text>
</comment>
<evidence type="ECO:0000256" key="1">
    <source>
        <dbReference type="SAM" id="Phobius"/>
    </source>
</evidence>